<evidence type="ECO:0000259" key="9">
    <source>
        <dbReference type="Pfam" id="PF00082"/>
    </source>
</evidence>
<keyword evidence="11" id="KW-1185">Reference proteome</keyword>
<feature type="region of interest" description="Disordered" evidence="6">
    <location>
        <begin position="383"/>
        <end position="413"/>
    </location>
</feature>
<dbReference type="PANTHER" id="PTHR43806">
    <property type="entry name" value="PEPTIDASE S8"/>
    <property type="match status" value="1"/>
</dbReference>
<dbReference type="InterPro" id="IPR050131">
    <property type="entry name" value="Peptidase_S8_subtilisin-like"/>
</dbReference>
<feature type="chain" id="PRO_5020780719" evidence="8">
    <location>
        <begin position="28"/>
        <end position="413"/>
    </location>
</feature>
<dbReference type="InterPro" id="IPR000209">
    <property type="entry name" value="Peptidase_S8/S53_dom"/>
</dbReference>
<dbReference type="Pfam" id="PF00082">
    <property type="entry name" value="Peptidase_S8"/>
    <property type="match status" value="1"/>
</dbReference>
<dbReference type="RefSeq" id="WP_133739726.1">
    <property type="nucleotide sequence ID" value="NZ_SNYN01000001.1"/>
</dbReference>
<feature type="active site" description="Charge relay system" evidence="5">
    <location>
        <position position="98"/>
    </location>
</feature>
<evidence type="ECO:0000256" key="4">
    <source>
        <dbReference type="ARBA" id="ARBA00022825"/>
    </source>
</evidence>
<feature type="active site" description="Charge relay system" evidence="5">
    <location>
        <position position="64"/>
    </location>
</feature>
<keyword evidence="2 5" id="KW-0645">Protease</keyword>
<dbReference type="PANTHER" id="PTHR43806:SF11">
    <property type="entry name" value="CEREVISIN-RELATED"/>
    <property type="match status" value="1"/>
</dbReference>
<feature type="signal peptide" evidence="8">
    <location>
        <begin position="1"/>
        <end position="27"/>
    </location>
</feature>
<feature type="active site" description="Charge relay system" evidence="5">
    <location>
        <position position="270"/>
    </location>
</feature>
<evidence type="ECO:0000256" key="3">
    <source>
        <dbReference type="ARBA" id="ARBA00022801"/>
    </source>
</evidence>
<comment type="caution">
    <text evidence="10">The sequence shown here is derived from an EMBL/GenBank/DDBJ whole genome shotgun (WGS) entry which is preliminary data.</text>
</comment>
<proteinExistence type="inferred from homology"/>
<dbReference type="SUPFAM" id="SSF52743">
    <property type="entry name" value="Subtilisin-like"/>
    <property type="match status" value="1"/>
</dbReference>
<comment type="similarity">
    <text evidence="1 5">Belongs to the peptidase S8 family.</text>
</comment>
<dbReference type="PRINTS" id="PR00723">
    <property type="entry name" value="SUBTILISIN"/>
</dbReference>
<dbReference type="AlphaFoldDB" id="A0A4R6V445"/>
<evidence type="ECO:0000256" key="7">
    <source>
        <dbReference type="SAM" id="Phobius"/>
    </source>
</evidence>
<keyword evidence="3 5" id="KW-0378">Hydrolase</keyword>
<evidence type="ECO:0000256" key="8">
    <source>
        <dbReference type="SAM" id="SignalP"/>
    </source>
</evidence>
<feature type="transmembrane region" description="Helical" evidence="7">
    <location>
        <begin position="356"/>
        <end position="377"/>
    </location>
</feature>
<dbReference type="PROSITE" id="PS51892">
    <property type="entry name" value="SUBTILASE"/>
    <property type="match status" value="1"/>
</dbReference>
<name>A0A4R6V445_9ACTN</name>
<dbReference type="PROSITE" id="PS00136">
    <property type="entry name" value="SUBTILASE_ASP"/>
    <property type="match status" value="1"/>
</dbReference>
<protein>
    <submittedName>
        <fullName evidence="10">Subtilase family protein</fullName>
    </submittedName>
</protein>
<gene>
    <name evidence="10" type="ORF">EV190_101489</name>
</gene>
<keyword evidence="7" id="KW-0472">Membrane</keyword>
<dbReference type="InterPro" id="IPR036852">
    <property type="entry name" value="Peptidase_S8/S53_dom_sf"/>
</dbReference>
<feature type="compositionally biased region" description="Basic and acidic residues" evidence="6">
    <location>
        <begin position="388"/>
        <end position="397"/>
    </location>
</feature>
<organism evidence="10 11">
    <name type="scientific">Actinorugispora endophytica</name>
    <dbReference type="NCBI Taxonomy" id="1605990"/>
    <lineage>
        <taxon>Bacteria</taxon>
        <taxon>Bacillati</taxon>
        <taxon>Actinomycetota</taxon>
        <taxon>Actinomycetes</taxon>
        <taxon>Streptosporangiales</taxon>
        <taxon>Nocardiopsidaceae</taxon>
        <taxon>Actinorugispora</taxon>
    </lineage>
</organism>
<evidence type="ECO:0000256" key="1">
    <source>
        <dbReference type="ARBA" id="ARBA00011073"/>
    </source>
</evidence>
<keyword evidence="8" id="KW-0732">Signal</keyword>
<evidence type="ECO:0000313" key="11">
    <source>
        <dbReference type="Proteomes" id="UP000295281"/>
    </source>
</evidence>
<sequence length="413" mass="41911">MRMTRTGTLIALGACAAVVAGPLTVPAAADVADLRYDQWGLETVGASQVWETTRGAGVTVALLDTGVDTEHPDLGSVTAGPDLTGQDLAPGSEHYGVHGTMMAGIVSASGHGVEHSGGVMGVAPDADLLSVRVALDEDDPERGDFPGGAGSGSALAEGIRYAVDQGAQVVSVSLADANAGSEGREDEQRAIDNALANGVVVVVSGGDGGVDGGPAYPAAYEGVLAVGSVGEDGLVSDFSSRQDHIALTAPGEEIIAPAPNSEYLAATGSSAAAAFTSGVAALIRSRYPQLNPEQVTEALLSGSVLPEGAEGQPGYGAGVLNAPRAMAAADVIAADVPAFDPEIAEELADRPLVPTWALWAGGAVLAVVLAVAGGLLLRRRLSNPYDLPPREAPPEGRTRRRRQRGGRRRRITR</sequence>
<evidence type="ECO:0000256" key="6">
    <source>
        <dbReference type="SAM" id="MobiDB-lite"/>
    </source>
</evidence>
<evidence type="ECO:0000313" key="10">
    <source>
        <dbReference type="EMBL" id="TDQ55165.1"/>
    </source>
</evidence>
<dbReference type="OrthoDB" id="3530033at2"/>
<dbReference type="GO" id="GO:0006508">
    <property type="term" value="P:proteolysis"/>
    <property type="evidence" value="ECO:0007669"/>
    <property type="project" value="UniProtKB-KW"/>
</dbReference>
<feature type="compositionally biased region" description="Basic residues" evidence="6">
    <location>
        <begin position="398"/>
        <end position="413"/>
    </location>
</feature>
<dbReference type="InterPro" id="IPR015500">
    <property type="entry name" value="Peptidase_S8_subtilisin-rel"/>
</dbReference>
<dbReference type="Proteomes" id="UP000295281">
    <property type="component" value="Unassembled WGS sequence"/>
</dbReference>
<reference evidence="10 11" key="1">
    <citation type="submission" date="2019-03" db="EMBL/GenBank/DDBJ databases">
        <title>Genomic Encyclopedia of Type Strains, Phase IV (KMG-IV): sequencing the most valuable type-strain genomes for metagenomic binning, comparative biology and taxonomic classification.</title>
        <authorList>
            <person name="Goeker M."/>
        </authorList>
    </citation>
    <scope>NUCLEOTIDE SEQUENCE [LARGE SCALE GENOMIC DNA]</scope>
    <source>
        <strain evidence="10 11">DSM 46770</strain>
    </source>
</reference>
<evidence type="ECO:0000256" key="2">
    <source>
        <dbReference type="ARBA" id="ARBA00022670"/>
    </source>
</evidence>
<dbReference type="InterPro" id="IPR023827">
    <property type="entry name" value="Peptidase_S8_Asp-AS"/>
</dbReference>
<keyword evidence="4 5" id="KW-0720">Serine protease</keyword>
<accession>A0A4R6V445</accession>
<keyword evidence="7" id="KW-0812">Transmembrane</keyword>
<keyword evidence="7" id="KW-1133">Transmembrane helix</keyword>
<dbReference type="GO" id="GO:0004252">
    <property type="term" value="F:serine-type endopeptidase activity"/>
    <property type="evidence" value="ECO:0007669"/>
    <property type="project" value="UniProtKB-UniRule"/>
</dbReference>
<feature type="domain" description="Peptidase S8/S53" evidence="9">
    <location>
        <begin position="55"/>
        <end position="304"/>
    </location>
</feature>
<dbReference type="EMBL" id="SNYN01000001">
    <property type="protein sequence ID" value="TDQ55165.1"/>
    <property type="molecule type" value="Genomic_DNA"/>
</dbReference>
<dbReference type="Gene3D" id="3.40.50.200">
    <property type="entry name" value="Peptidase S8/S53 domain"/>
    <property type="match status" value="1"/>
</dbReference>
<evidence type="ECO:0000256" key="5">
    <source>
        <dbReference type="PROSITE-ProRule" id="PRU01240"/>
    </source>
</evidence>